<evidence type="ECO:0000313" key="5">
    <source>
        <dbReference type="Proteomes" id="UP001049176"/>
    </source>
</evidence>
<dbReference type="Pfam" id="PF13359">
    <property type="entry name" value="DDE_Tnp_4"/>
    <property type="match status" value="1"/>
</dbReference>
<gene>
    <name evidence="4" type="ORF">E1B28_009168</name>
</gene>
<comment type="caution">
    <text evidence="4">The sequence shown here is derived from an EMBL/GenBank/DDBJ whole genome shotgun (WGS) entry which is preliminary data.</text>
</comment>
<comment type="cofactor">
    <cofactor evidence="1">
        <name>a divalent metal cation</name>
        <dbReference type="ChEBI" id="CHEBI:60240"/>
    </cofactor>
</comment>
<dbReference type="OrthoDB" id="78198at2759"/>
<name>A0A9P7USW0_9AGAR</name>
<keyword evidence="5" id="KW-1185">Reference proteome</keyword>
<sequence>MHRRFTLLTSSVSEIHLQQIFALVPSVLSHYLDFSLDILLEVLKNIEEARIKLPQSTDEFEDESILIQERHPRLVGAFGSIDGLSLPVQVSDDVEIENATYNGRKTEHRINNILAFSPRGVIIDVVLNAPGSWHDAHVTKPIFDCLHTHVPEGYYLVSDTAFPHSTSSISGKIKAPLKAGEHVPSDPAEQAELLAFNHQLLSYQQTPEWGMRAMQGSFGRLWIPLPIGSKEDHFRLLEICCRLFNIRANCVGINQIKSVYMPVWCAGEDERMWNDMGNMLFGEIRK</sequence>
<evidence type="ECO:0000256" key="2">
    <source>
        <dbReference type="ARBA" id="ARBA00022723"/>
    </source>
</evidence>
<dbReference type="RefSeq" id="XP_043009323.1">
    <property type="nucleotide sequence ID" value="XM_043154035.1"/>
</dbReference>
<dbReference type="Proteomes" id="UP001049176">
    <property type="component" value="Chromosome 5"/>
</dbReference>
<evidence type="ECO:0000259" key="3">
    <source>
        <dbReference type="Pfam" id="PF13359"/>
    </source>
</evidence>
<dbReference type="PANTHER" id="PTHR48471">
    <property type="entry name" value="DDE TNP4 DOMAIN-CONTAINING PROTEIN"/>
    <property type="match status" value="1"/>
</dbReference>
<keyword evidence="2" id="KW-0479">Metal-binding</keyword>
<evidence type="ECO:0000313" key="4">
    <source>
        <dbReference type="EMBL" id="KAG7092853.1"/>
    </source>
</evidence>
<dbReference type="EMBL" id="CM032185">
    <property type="protein sequence ID" value="KAG7092853.1"/>
    <property type="molecule type" value="Genomic_DNA"/>
</dbReference>
<dbReference type="GO" id="GO:0046872">
    <property type="term" value="F:metal ion binding"/>
    <property type="evidence" value="ECO:0007669"/>
    <property type="project" value="UniProtKB-KW"/>
</dbReference>
<protein>
    <recommendedName>
        <fullName evidence="3">DDE Tnp4 domain-containing protein</fullName>
    </recommendedName>
</protein>
<evidence type="ECO:0000256" key="1">
    <source>
        <dbReference type="ARBA" id="ARBA00001968"/>
    </source>
</evidence>
<proteinExistence type="predicted"/>
<reference evidence="4" key="1">
    <citation type="journal article" date="2021" name="Genome Biol. Evol.">
        <title>The assembled and annotated genome of the fairy-ring fungus Marasmius oreades.</title>
        <authorList>
            <person name="Hiltunen M."/>
            <person name="Ament-Velasquez S.L."/>
            <person name="Johannesson H."/>
        </authorList>
    </citation>
    <scope>NUCLEOTIDE SEQUENCE</scope>
    <source>
        <strain evidence="4">03SP1</strain>
    </source>
</reference>
<dbReference type="KEGG" id="more:E1B28_009168"/>
<dbReference type="AlphaFoldDB" id="A0A9P7USW0"/>
<organism evidence="4 5">
    <name type="scientific">Marasmius oreades</name>
    <name type="common">fairy-ring Marasmius</name>
    <dbReference type="NCBI Taxonomy" id="181124"/>
    <lineage>
        <taxon>Eukaryota</taxon>
        <taxon>Fungi</taxon>
        <taxon>Dikarya</taxon>
        <taxon>Basidiomycota</taxon>
        <taxon>Agaricomycotina</taxon>
        <taxon>Agaricomycetes</taxon>
        <taxon>Agaricomycetidae</taxon>
        <taxon>Agaricales</taxon>
        <taxon>Marasmiineae</taxon>
        <taxon>Marasmiaceae</taxon>
        <taxon>Marasmius</taxon>
    </lineage>
</organism>
<accession>A0A9P7USW0</accession>
<dbReference type="InterPro" id="IPR027806">
    <property type="entry name" value="HARBI1_dom"/>
</dbReference>
<dbReference type="GeneID" id="66078244"/>
<feature type="domain" description="DDE Tnp4" evidence="3">
    <location>
        <begin position="81"/>
        <end position="245"/>
    </location>
</feature>
<dbReference type="PANTHER" id="PTHR48471:SF1">
    <property type="entry name" value="DDE TNP4 DOMAIN-CONTAINING PROTEIN"/>
    <property type="match status" value="1"/>
</dbReference>